<gene>
    <name evidence="2" type="ORF">V0R62_13345</name>
</gene>
<dbReference type="Proteomes" id="UP001354227">
    <property type="component" value="Unassembled WGS sequence"/>
</dbReference>
<feature type="coiled-coil region" evidence="1">
    <location>
        <begin position="496"/>
        <end position="523"/>
    </location>
</feature>
<name>A0ABU7HBE8_9PSED</name>
<dbReference type="EMBL" id="JAZDCT010000015">
    <property type="protein sequence ID" value="MEE1888642.1"/>
    <property type="molecule type" value="Genomic_DNA"/>
</dbReference>
<evidence type="ECO:0000256" key="1">
    <source>
        <dbReference type="SAM" id="Coils"/>
    </source>
</evidence>
<sequence length="1433" mass="155667">MSLIIPVNVQALRVSPNDASLVTKSHDLFAGGTTGYDGLPWREPGRNGAIVHAGTWSKANVSSNIYNPLSQNVIEQLKAGIHLHWALPDRIAQGRQAPSGEVDYPAAPNRWMVTRILRWAQGTQVKQWVIESDYLMTPQEYVSDYYPASQRNSISLPVGWEVPPGYDVSGNGGAAYYPPSRRMGRVFELKAWQPEPDAPGAGLLDVRHLPAFVLSAGNYMAPGQSLGAVSAMGNSGPTFSAYYPDCASVFGFHDNFLDMGQGFNLGNVQFDVSYQVSGWHSHAADDPLQDGDFRQALAQAQADNQRAPDSERLPAERLLAEVVAGFYQWAYSPQPGQLPERCLYTAQAADIPWDTRGQNPAVPGAKPGFPKCYLAPVSERDESVRAALGSSSSSALAALIKEQWRSWKPQDPTGGQGGDSQAIEHNLEFLLDALQLGLLERLGSDLTLVQLEQEVHQNGFGALQSGRIWMIREKRAASATPYADAQATLPDDQNQLAEKLDSLNRYQQRLDALLNVIVSCRQQIFMDWYKYITALYDESGSVPFDIPQLNSYLAEQILDLWAKFEAAFGKAADASPASGNIPLFCCGPEDFLQQAADGRYLTKASAASLAGRLVAQANALVALLSEQYARFELQTTNAARFWQPNEPVMVVTGDTVQPARRNGNVKCLPCRLGSQLLAQVDSASASLAAGTLRASLALAVPSVNPTASPEAHDLQPLLDELGRLLGEKCLLDPLLAAQIASALNGASAADVQAAQQALVAEIQQAWTQNADAPWKALPIIDHPSQTSGGLSLCWQGQAPQGLALNHARDWQDPFLPLFLTWEATYVPFEHRRDGASDYAASYITEQFQLDAREIELVFGTTPPQAAAGRVKLTDSILLSSKVAEPLIEQLRRYLQHNDNPELQAIVQYLLDKPLLAQGLSGVNAGFITRAAGLQLKPFNPFYDEESTPTALVDTFDNTQYVNSLTHFVAWAAGEQTGQVPISQESLYNLLRAGYFSLSKLQLVDVFGRKRLLVDTDRFEDRDKVTLAWQMQAPDGEAGKGYLAPRLAQPSRLLFRWLSAADDEVQMNPLPSTSPLCGWIVPNYLENALMLFTGDGLVLGSLGVFGAQQTVAWHSAPGNPARPMLEDLVDANPHLVKLASFILGKPRAFFAALLKTIDNAHTYILPNDQQAAQAQAVLMGQPLALVRASLRCEVQGLPAMATSSDELARLLPGQYDKVYDWTLRDDAAIGGVNIPVRLGDRDHLEDGLVAYLLDSEGPYTTLYAPAAPSPAVDGIAQPAADTITLNLRANIDPPAQPYTDAAAQIAGLRDVRVPAQTPLSLLIDPRARVHATTGLWPVKAIGIPPDICAAALRNIEVTFFTHPILRSHQALSLPVPAEPGFTWEWTTSVLQGGVQVPRDEPLAASQVGDRAAFSYTPQTAEDGWLKLTPVAKDE</sequence>
<dbReference type="RefSeq" id="WP_330104048.1">
    <property type="nucleotide sequence ID" value="NZ_JAZDCT010000015.1"/>
</dbReference>
<reference evidence="2" key="1">
    <citation type="submission" date="2024-01" db="EMBL/GenBank/DDBJ databases">
        <title>Unpublished Manusciprt.</title>
        <authorList>
            <person name="Duman M."/>
            <person name="Valdes E.G."/>
            <person name="Ajmi N."/>
            <person name="Altun S."/>
            <person name="Saticioglu I.B."/>
        </authorList>
    </citation>
    <scope>NUCLEOTIDE SEQUENCE</scope>
    <source>
        <strain evidence="2">137P</strain>
    </source>
</reference>
<accession>A0ABU7HBE8</accession>
<protein>
    <submittedName>
        <fullName evidence="2">Uncharacterized protein</fullName>
    </submittedName>
</protein>
<keyword evidence="1" id="KW-0175">Coiled coil</keyword>
<proteinExistence type="predicted"/>
<organism evidence="2 3">
    <name type="scientific">Pseudomonas carassii</name>
    <dbReference type="NCBI Taxonomy" id="3115855"/>
    <lineage>
        <taxon>Bacteria</taxon>
        <taxon>Pseudomonadati</taxon>
        <taxon>Pseudomonadota</taxon>
        <taxon>Gammaproteobacteria</taxon>
        <taxon>Pseudomonadales</taxon>
        <taxon>Pseudomonadaceae</taxon>
        <taxon>Pseudomonas</taxon>
    </lineage>
</organism>
<evidence type="ECO:0000313" key="3">
    <source>
        <dbReference type="Proteomes" id="UP001354227"/>
    </source>
</evidence>
<evidence type="ECO:0000313" key="2">
    <source>
        <dbReference type="EMBL" id="MEE1888642.1"/>
    </source>
</evidence>
<comment type="caution">
    <text evidence="2">The sequence shown here is derived from an EMBL/GenBank/DDBJ whole genome shotgun (WGS) entry which is preliminary data.</text>
</comment>
<keyword evidence="3" id="KW-1185">Reference proteome</keyword>